<dbReference type="RefSeq" id="WP_257822615.1">
    <property type="nucleotide sequence ID" value="NZ_JABXYM010000001.1"/>
</dbReference>
<comment type="caution">
    <text evidence="2">The sequence shown here is derived from an EMBL/GenBank/DDBJ whole genome shotgun (WGS) entry which is preliminary data.</text>
</comment>
<gene>
    <name evidence="2" type="ORF">HXA33_17085</name>
</gene>
<dbReference type="Pfam" id="PF07235">
    <property type="entry name" value="DUF1427"/>
    <property type="match status" value="1"/>
</dbReference>
<reference evidence="2" key="1">
    <citation type="submission" date="2020-06" db="EMBL/GenBank/DDBJ databases">
        <title>Insight into the genomes of haloalkaliphilic bacilli from Kenyan soda lakes.</title>
        <authorList>
            <person name="Mwirichia R."/>
            <person name="Villamizar G.C."/>
            <person name="Poehlein A."/>
            <person name="Mugweru J."/>
            <person name="Kipnyargis A."/>
            <person name="Kiplimo D."/>
            <person name="Orwa P."/>
            <person name="Daniel R."/>
        </authorList>
    </citation>
    <scope>NUCLEOTIDE SEQUENCE</scope>
    <source>
        <strain evidence="2">B1096_S55</strain>
    </source>
</reference>
<evidence type="ECO:0000313" key="2">
    <source>
        <dbReference type="EMBL" id="MCR6098251.1"/>
    </source>
</evidence>
<keyword evidence="1" id="KW-0812">Transmembrane</keyword>
<feature type="transmembrane region" description="Helical" evidence="1">
    <location>
        <begin position="5"/>
        <end position="23"/>
    </location>
</feature>
<dbReference type="InterPro" id="IPR009872">
    <property type="entry name" value="DUF1427"/>
</dbReference>
<organism evidence="2 3">
    <name type="scientific">Salipaludibacillus agaradhaerens</name>
    <name type="common">Bacillus agaradhaerens</name>
    <dbReference type="NCBI Taxonomy" id="76935"/>
    <lineage>
        <taxon>Bacteria</taxon>
        <taxon>Bacillati</taxon>
        <taxon>Bacillota</taxon>
        <taxon>Bacilli</taxon>
        <taxon>Bacillales</taxon>
        <taxon>Bacillaceae</taxon>
    </lineage>
</organism>
<dbReference type="AlphaFoldDB" id="A0A9Q4G096"/>
<evidence type="ECO:0000256" key="1">
    <source>
        <dbReference type="SAM" id="Phobius"/>
    </source>
</evidence>
<protein>
    <submittedName>
        <fullName evidence="2">DUF1427 family protein</fullName>
    </submittedName>
</protein>
<keyword evidence="1" id="KW-0472">Membrane</keyword>
<keyword evidence="1" id="KW-1133">Transmembrane helix</keyword>
<name>A0A9Q4G096_SALAG</name>
<dbReference type="EMBL" id="JABXYM010000001">
    <property type="protein sequence ID" value="MCR6098251.1"/>
    <property type="molecule type" value="Genomic_DNA"/>
</dbReference>
<accession>A0A9Q4G096</accession>
<proteinExistence type="predicted"/>
<keyword evidence="3" id="KW-1185">Reference proteome</keyword>
<dbReference type="InterPro" id="IPR020017">
    <property type="entry name" value="XapX_domain"/>
</dbReference>
<dbReference type="Proteomes" id="UP001057753">
    <property type="component" value="Unassembled WGS sequence"/>
</dbReference>
<evidence type="ECO:0000313" key="3">
    <source>
        <dbReference type="Proteomes" id="UP001057753"/>
    </source>
</evidence>
<sequence>MQEIVLALIAGLIVGIVFTWIKLPIPSPPALPGVIGILGIYLGHKIMNYVSAFLS</sequence>
<dbReference type="NCBIfam" id="TIGR03510">
    <property type="entry name" value="XapX"/>
    <property type="match status" value="1"/>
</dbReference>
<feature type="transmembrane region" description="Helical" evidence="1">
    <location>
        <begin position="29"/>
        <end position="47"/>
    </location>
</feature>